<evidence type="ECO:0000313" key="4">
    <source>
        <dbReference type="Proteomes" id="UP000077405"/>
    </source>
</evidence>
<dbReference type="OrthoDB" id="9804721at2"/>
<evidence type="ECO:0000256" key="1">
    <source>
        <dbReference type="ARBA" id="ARBA00008791"/>
    </source>
</evidence>
<dbReference type="Proteomes" id="UP000077405">
    <property type="component" value="Chromosome"/>
</dbReference>
<dbReference type="PRINTS" id="PR01438">
    <property type="entry name" value="UNVRSLSTRESS"/>
</dbReference>
<name>A0A160JES3_9PROT</name>
<dbReference type="RefSeq" id="WP_063634444.1">
    <property type="nucleotide sequence ID" value="NZ_CP015285.1"/>
</dbReference>
<dbReference type="Pfam" id="PF00582">
    <property type="entry name" value="Usp"/>
    <property type="match status" value="2"/>
</dbReference>
<feature type="domain" description="UspA" evidence="2">
    <location>
        <begin position="19"/>
        <end position="144"/>
    </location>
</feature>
<evidence type="ECO:0000313" key="3">
    <source>
        <dbReference type="EMBL" id="ANC91343.1"/>
    </source>
</evidence>
<keyword evidence="4" id="KW-1185">Reference proteome</keyword>
<organism evidence="3 4">
    <name type="scientific">Azospirillum humicireducens</name>
    <dbReference type="NCBI Taxonomy" id="1226968"/>
    <lineage>
        <taxon>Bacteria</taxon>
        <taxon>Pseudomonadati</taxon>
        <taxon>Pseudomonadota</taxon>
        <taxon>Alphaproteobacteria</taxon>
        <taxon>Rhodospirillales</taxon>
        <taxon>Azospirillaceae</taxon>
        <taxon>Azospirillum</taxon>
    </lineage>
</organism>
<dbReference type="SUPFAM" id="SSF52402">
    <property type="entry name" value="Adenine nucleotide alpha hydrolases-like"/>
    <property type="match status" value="2"/>
</dbReference>
<reference evidence="3 4" key="1">
    <citation type="journal article" date="2013" name="Int. J. Syst. Evol. Microbiol.">
        <title>Azospirillum humicireducens sp. nov., a nitrogen-fixing bacterium isolated from a microbial fuel cell.</title>
        <authorList>
            <person name="Zhou S."/>
            <person name="Han L."/>
            <person name="Wang Y."/>
            <person name="Yang G."/>
            <person name="Zhuang L."/>
            <person name="Hu P."/>
        </authorList>
    </citation>
    <scope>NUCLEOTIDE SEQUENCE [LARGE SCALE GENOMIC DNA]</scope>
    <source>
        <strain evidence="3 4">SgZ-5</strain>
    </source>
</reference>
<gene>
    <name evidence="3" type="ORF">A6A40_05170</name>
</gene>
<evidence type="ECO:0000259" key="2">
    <source>
        <dbReference type="Pfam" id="PF00582"/>
    </source>
</evidence>
<proteinExistence type="inferred from homology"/>
<dbReference type="Gene3D" id="3.40.50.12370">
    <property type="match status" value="1"/>
</dbReference>
<dbReference type="PANTHER" id="PTHR46268">
    <property type="entry name" value="STRESS RESPONSE PROTEIN NHAX"/>
    <property type="match status" value="1"/>
</dbReference>
<sequence length="275" mass="29161">MPIKTILLHMANDDAHAGRMAVAAALAKRFSAHIHALYIATPVSMPAGATGRAASYGFMAEATAIAHENAERIEQEVRQALNGLPYDWTIEEGDHVDLLAERASYADLVVVAQSAAVRAGERVSLHNIPDRLPLETATPVLVLPPSQPATAAIGRHVLVAWKNSRESARAVRAAMPFLEAAESVTVLTVEPPGQRSDEAAALTEWLHRHGIAARPQSVIASGGEVGDMILSCCSDQGADLLVMGSYGHSRLRELVLGGATRTVLEGLSIPALMTH</sequence>
<dbReference type="InterPro" id="IPR006015">
    <property type="entry name" value="Universal_stress_UspA"/>
</dbReference>
<dbReference type="PANTHER" id="PTHR46268:SF15">
    <property type="entry name" value="UNIVERSAL STRESS PROTEIN HP_0031"/>
    <property type="match status" value="1"/>
</dbReference>
<dbReference type="CDD" id="cd00293">
    <property type="entry name" value="USP-like"/>
    <property type="match status" value="1"/>
</dbReference>
<dbReference type="AlphaFoldDB" id="A0A160JES3"/>
<dbReference type="STRING" id="1226968.A6A40_05170"/>
<dbReference type="EMBL" id="CP015285">
    <property type="protein sequence ID" value="ANC91343.1"/>
    <property type="molecule type" value="Genomic_DNA"/>
</dbReference>
<feature type="domain" description="UspA" evidence="2">
    <location>
        <begin position="155"/>
        <end position="274"/>
    </location>
</feature>
<comment type="similarity">
    <text evidence="1">Belongs to the universal stress protein A family.</text>
</comment>
<dbReference type="KEGG" id="ahu:A6A40_05170"/>
<protein>
    <submittedName>
        <fullName evidence="3">Universal stress protein</fullName>
    </submittedName>
</protein>
<accession>A0A160JES3</accession>
<dbReference type="InterPro" id="IPR006016">
    <property type="entry name" value="UspA"/>
</dbReference>